<protein>
    <submittedName>
        <fullName evidence="2">Uncharacterized protein</fullName>
    </submittedName>
</protein>
<gene>
    <name evidence="2" type="ORF">COMA1_20703</name>
</gene>
<feature type="region of interest" description="Disordered" evidence="1">
    <location>
        <begin position="1"/>
        <end position="41"/>
    </location>
</feature>
<name>A0A0S4LJU8_9BACT</name>
<reference evidence="2 3" key="1">
    <citation type="submission" date="2015-10" db="EMBL/GenBank/DDBJ databases">
        <authorList>
            <person name="Gilbert D.G."/>
        </authorList>
    </citation>
    <scope>NUCLEOTIDE SEQUENCE [LARGE SCALE GENOMIC DNA]</scope>
    <source>
        <strain evidence="2">COMA1</strain>
    </source>
</reference>
<dbReference type="AlphaFoldDB" id="A0A0S4LJU8"/>
<proteinExistence type="predicted"/>
<dbReference type="EMBL" id="CZQA01000008">
    <property type="protein sequence ID" value="CUS36214.1"/>
    <property type="molecule type" value="Genomic_DNA"/>
</dbReference>
<feature type="compositionally biased region" description="Basic and acidic residues" evidence="1">
    <location>
        <begin position="29"/>
        <end position="41"/>
    </location>
</feature>
<sequence>MSRLAQVGPGRPLFVPETSSGRAGANAVTDKKYKEESSQVI</sequence>
<evidence type="ECO:0000313" key="2">
    <source>
        <dbReference type="EMBL" id="CUS36214.1"/>
    </source>
</evidence>
<dbReference type="STRING" id="1742972.COMA1_20703"/>
<evidence type="ECO:0000256" key="1">
    <source>
        <dbReference type="SAM" id="MobiDB-lite"/>
    </source>
</evidence>
<evidence type="ECO:0000313" key="3">
    <source>
        <dbReference type="Proteomes" id="UP000199032"/>
    </source>
</evidence>
<keyword evidence="3" id="KW-1185">Reference proteome</keyword>
<organism evidence="2 3">
    <name type="scientific">Candidatus Nitrospira nitrosa</name>
    <dbReference type="NCBI Taxonomy" id="1742972"/>
    <lineage>
        <taxon>Bacteria</taxon>
        <taxon>Pseudomonadati</taxon>
        <taxon>Nitrospirota</taxon>
        <taxon>Nitrospiria</taxon>
        <taxon>Nitrospirales</taxon>
        <taxon>Nitrospiraceae</taxon>
        <taxon>Nitrospira</taxon>
    </lineage>
</organism>
<accession>A0A0S4LJU8</accession>
<dbReference type="Proteomes" id="UP000199032">
    <property type="component" value="Unassembled WGS sequence"/>
</dbReference>